<dbReference type="RefSeq" id="WP_164994790.1">
    <property type="nucleotide sequence ID" value="NZ_CP049055.1"/>
</dbReference>
<accession>A0A6G7GPB4</accession>
<dbReference type="AlphaFoldDB" id="A0A6G7GPB4"/>
<gene>
    <name evidence="1" type="ORF">KsCSTR_18430</name>
</gene>
<reference evidence="1 2" key="1">
    <citation type="submission" date="2020-02" db="EMBL/GenBank/DDBJ databases">
        <title>Newly sequenced genome of strain CSTR1 showed variability in Candidatus Kuenenia stuttgartiensis genomes.</title>
        <authorList>
            <person name="Ding C."/>
            <person name="Adrian L."/>
        </authorList>
    </citation>
    <scope>NUCLEOTIDE SEQUENCE [LARGE SCALE GENOMIC DNA]</scope>
    <source>
        <strain evidence="1 2">CSTR1</strain>
    </source>
</reference>
<evidence type="ECO:0000313" key="1">
    <source>
        <dbReference type="EMBL" id="QII11222.1"/>
    </source>
</evidence>
<dbReference type="Proteomes" id="UP000501926">
    <property type="component" value="Chromosome"/>
</dbReference>
<proteinExistence type="predicted"/>
<sequence length="93" mass="10159">MENYEAIGRYVANKEKAVQQAITRDNLLKDLLQVIRTPLEGASSSMIAADVNFARAHDLLKKAEDAHNRMARHVAEANSAAEASGNQKLVIGK</sequence>
<protein>
    <submittedName>
        <fullName evidence="1">Uncharacterized protein</fullName>
    </submittedName>
</protein>
<dbReference type="EMBL" id="CP049055">
    <property type="protein sequence ID" value="QII11222.1"/>
    <property type="molecule type" value="Genomic_DNA"/>
</dbReference>
<name>A0A6G7GPB4_KUEST</name>
<evidence type="ECO:0000313" key="2">
    <source>
        <dbReference type="Proteomes" id="UP000501926"/>
    </source>
</evidence>
<organism evidence="1 2">
    <name type="scientific">Kuenenia stuttgartiensis</name>
    <dbReference type="NCBI Taxonomy" id="174633"/>
    <lineage>
        <taxon>Bacteria</taxon>
        <taxon>Pseudomonadati</taxon>
        <taxon>Planctomycetota</taxon>
        <taxon>Candidatus Brocadiia</taxon>
        <taxon>Candidatus Brocadiales</taxon>
        <taxon>Candidatus Brocadiaceae</taxon>
        <taxon>Candidatus Kuenenia</taxon>
    </lineage>
</organism>